<sequence>MDIISILLIGLQIAWDSRFVRLLIQSDKKEVIRRINDANAISDSCSLIQGIGKLRRLEWVTDAQWISHNGNKTVDALAKLDNLPNYVTSTFTFPPESLLPLLEFDKSYIM</sequence>
<comment type="caution">
    <text evidence="2">The sequence shown here is derived from an EMBL/GenBank/DDBJ whole genome shotgun (WGS) entry which is preliminary data.</text>
</comment>
<name>A0ABR2FG89_9ROSI</name>
<protein>
    <recommendedName>
        <fullName evidence="1">RNase H type-1 domain-containing protein</fullName>
    </recommendedName>
</protein>
<dbReference type="InterPro" id="IPR002156">
    <property type="entry name" value="RNaseH_domain"/>
</dbReference>
<organism evidence="2 3">
    <name type="scientific">Hibiscus sabdariffa</name>
    <name type="common">roselle</name>
    <dbReference type="NCBI Taxonomy" id="183260"/>
    <lineage>
        <taxon>Eukaryota</taxon>
        <taxon>Viridiplantae</taxon>
        <taxon>Streptophyta</taxon>
        <taxon>Embryophyta</taxon>
        <taxon>Tracheophyta</taxon>
        <taxon>Spermatophyta</taxon>
        <taxon>Magnoliopsida</taxon>
        <taxon>eudicotyledons</taxon>
        <taxon>Gunneridae</taxon>
        <taxon>Pentapetalae</taxon>
        <taxon>rosids</taxon>
        <taxon>malvids</taxon>
        <taxon>Malvales</taxon>
        <taxon>Malvaceae</taxon>
        <taxon>Malvoideae</taxon>
        <taxon>Hibiscus</taxon>
    </lineage>
</organism>
<gene>
    <name evidence="2" type="ORF">V6N12_070160</name>
</gene>
<feature type="domain" description="RNase H type-1" evidence="1">
    <location>
        <begin position="7"/>
        <end position="79"/>
    </location>
</feature>
<reference evidence="2 3" key="1">
    <citation type="journal article" date="2024" name="G3 (Bethesda)">
        <title>Genome assembly of Hibiscus sabdariffa L. provides insights into metabolisms of medicinal natural products.</title>
        <authorList>
            <person name="Kim T."/>
        </authorList>
    </citation>
    <scope>NUCLEOTIDE SEQUENCE [LARGE SCALE GENOMIC DNA]</scope>
    <source>
        <strain evidence="2">TK-2024</strain>
        <tissue evidence="2">Old leaves</tissue>
    </source>
</reference>
<accession>A0ABR2FG89</accession>
<evidence type="ECO:0000313" key="3">
    <source>
        <dbReference type="Proteomes" id="UP001472677"/>
    </source>
</evidence>
<evidence type="ECO:0000259" key="1">
    <source>
        <dbReference type="Pfam" id="PF13456"/>
    </source>
</evidence>
<dbReference type="EMBL" id="JBBPBM010000006">
    <property type="protein sequence ID" value="KAK8579856.1"/>
    <property type="molecule type" value="Genomic_DNA"/>
</dbReference>
<dbReference type="Proteomes" id="UP001472677">
    <property type="component" value="Unassembled WGS sequence"/>
</dbReference>
<proteinExistence type="predicted"/>
<dbReference type="Pfam" id="PF13456">
    <property type="entry name" value="RVT_3"/>
    <property type="match status" value="1"/>
</dbReference>
<keyword evidence="3" id="KW-1185">Reference proteome</keyword>
<evidence type="ECO:0000313" key="2">
    <source>
        <dbReference type="EMBL" id="KAK8579856.1"/>
    </source>
</evidence>